<dbReference type="OrthoDB" id="5130616at2759"/>
<dbReference type="InterPro" id="IPR001810">
    <property type="entry name" value="F-box_dom"/>
</dbReference>
<dbReference type="AlphaFoldDB" id="A0A9P8UN76"/>
<dbReference type="EMBL" id="JAGPXC010000003">
    <property type="protein sequence ID" value="KAH6655197.1"/>
    <property type="molecule type" value="Genomic_DNA"/>
</dbReference>
<reference evidence="4" key="1">
    <citation type="journal article" date="2021" name="Nat. Commun.">
        <title>Genetic determinants of endophytism in the Arabidopsis root mycobiome.</title>
        <authorList>
            <person name="Mesny F."/>
            <person name="Miyauchi S."/>
            <person name="Thiergart T."/>
            <person name="Pickel B."/>
            <person name="Atanasova L."/>
            <person name="Karlsson M."/>
            <person name="Huettel B."/>
            <person name="Barry K.W."/>
            <person name="Haridas S."/>
            <person name="Chen C."/>
            <person name="Bauer D."/>
            <person name="Andreopoulos W."/>
            <person name="Pangilinan J."/>
            <person name="LaButti K."/>
            <person name="Riley R."/>
            <person name="Lipzen A."/>
            <person name="Clum A."/>
            <person name="Drula E."/>
            <person name="Henrissat B."/>
            <person name="Kohler A."/>
            <person name="Grigoriev I.V."/>
            <person name="Martin F.M."/>
            <person name="Hacquard S."/>
        </authorList>
    </citation>
    <scope>NUCLEOTIDE SEQUENCE</scope>
    <source>
        <strain evidence="4">MPI-SDFR-AT-0073</strain>
    </source>
</reference>
<organism evidence="4 5">
    <name type="scientific">Truncatella angustata</name>
    <dbReference type="NCBI Taxonomy" id="152316"/>
    <lineage>
        <taxon>Eukaryota</taxon>
        <taxon>Fungi</taxon>
        <taxon>Dikarya</taxon>
        <taxon>Ascomycota</taxon>
        <taxon>Pezizomycotina</taxon>
        <taxon>Sordariomycetes</taxon>
        <taxon>Xylariomycetidae</taxon>
        <taxon>Amphisphaeriales</taxon>
        <taxon>Sporocadaceae</taxon>
        <taxon>Truncatella</taxon>
    </lineage>
</organism>
<comment type="caution">
    <text evidence="4">The sequence shown here is derived from an EMBL/GenBank/DDBJ whole genome shotgun (WGS) entry which is preliminary data.</text>
</comment>
<dbReference type="SUPFAM" id="SSF52047">
    <property type="entry name" value="RNI-like"/>
    <property type="match status" value="1"/>
</dbReference>
<dbReference type="Pfam" id="PF24969">
    <property type="entry name" value="LRR_15"/>
    <property type="match status" value="1"/>
</dbReference>
<dbReference type="Pfam" id="PF12937">
    <property type="entry name" value="F-box-like"/>
    <property type="match status" value="1"/>
</dbReference>
<dbReference type="InterPro" id="IPR056867">
    <property type="entry name" value="LRR_15"/>
</dbReference>
<proteinExistence type="predicted"/>
<feature type="domain" description="F-box" evidence="2">
    <location>
        <begin position="5"/>
        <end position="50"/>
    </location>
</feature>
<evidence type="ECO:0000313" key="5">
    <source>
        <dbReference type="Proteomes" id="UP000758603"/>
    </source>
</evidence>
<dbReference type="InterPro" id="IPR036047">
    <property type="entry name" value="F-box-like_dom_sf"/>
</dbReference>
<protein>
    <recommendedName>
        <fullName evidence="6">F-box domain-containing protein</fullName>
    </recommendedName>
</protein>
<dbReference type="SUPFAM" id="SSF81383">
    <property type="entry name" value="F-box domain"/>
    <property type="match status" value="1"/>
</dbReference>
<evidence type="ECO:0000313" key="4">
    <source>
        <dbReference type="EMBL" id="KAH6655197.1"/>
    </source>
</evidence>
<dbReference type="CDD" id="cd09917">
    <property type="entry name" value="F-box_SF"/>
    <property type="match status" value="1"/>
</dbReference>
<keyword evidence="5" id="KW-1185">Reference proteome</keyword>
<dbReference type="Proteomes" id="UP000758603">
    <property type="component" value="Unassembled WGS sequence"/>
</dbReference>
<evidence type="ECO:0000259" key="2">
    <source>
        <dbReference type="Pfam" id="PF12937"/>
    </source>
</evidence>
<feature type="domain" description="Leucine-rich repeat" evidence="3">
    <location>
        <begin position="291"/>
        <end position="444"/>
    </location>
</feature>
<feature type="region of interest" description="Disordered" evidence="1">
    <location>
        <begin position="125"/>
        <end position="167"/>
    </location>
</feature>
<gene>
    <name evidence="4" type="ORF">BKA67DRAFT_559779</name>
</gene>
<sequence length="561" mass="64231">MAPSISTLPPELLIRICDFMQSKRDIANFFRSSRQFYAVASPHLYRHVDLLSLPRFIFGYQTRDVAQDIDALIAAVVRDPHLAGLVKHLNVRLTDIRHDRSQNGRSLSPEQQELVKALLPDIPGSQARRFSGTPPPCHVNDDGSGSEWESADDSADEDELEAYDPDKAIPVFETEADRWIWLAQRSAAIRRNVILTILLSRLPNLERLDLEMPALGWRTGFLDRVIQRSKTGNPESPDSSPFLANLRRMCFGYTAPDQRGECWIGAFVHPKLDSVYLHRLSGLGPSLSYLAPRMLNITHLELRDCRIAPPSLLRLLSSPKALKTFIYVVGEVQTRAEHYMPISYKSIRAALEKQKDSLEKIWLDYPHDYQWDEASNQHTSPMSSFSTFNKLKYLRIAGTYIFGFVWTNEVDEGRLLRALPEQLETLHMTHADEDEETLEGISFVLDAKKRGRLQQLTELKFEAASTWYMGNRRELVRLFDLAKSVGLSITLLDNHSDRRIEHPWQRRQAALNFTQSAAYPRRESGWGFFGETTWPRRVSGCMQIPIYDDISDMWTGARQSS</sequence>
<accession>A0A9P8UN76</accession>
<evidence type="ECO:0008006" key="6">
    <source>
        <dbReference type="Google" id="ProtNLM"/>
    </source>
</evidence>
<dbReference type="GeneID" id="70131311"/>
<feature type="compositionally biased region" description="Acidic residues" evidence="1">
    <location>
        <begin position="149"/>
        <end position="163"/>
    </location>
</feature>
<evidence type="ECO:0000259" key="3">
    <source>
        <dbReference type="Pfam" id="PF24969"/>
    </source>
</evidence>
<dbReference type="RefSeq" id="XP_045959462.1">
    <property type="nucleotide sequence ID" value="XM_046102419.1"/>
</dbReference>
<name>A0A9P8UN76_9PEZI</name>
<evidence type="ECO:0000256" key="1">
    <source>
        <dbReference type="SAM" id="MobiDB-lite"/>
    </source>
</evidence>